<dbReference type="GO" id="GO:1903806">
    <property type="term" value="P:L-isoleucine import across plasma membrane"/>
    <property type="evidence" value="ECO:0007669"/>
    <property type="project" value="TreeGrafter"/>
</dbReference>
<evidence type="ECO:0000256" key="2">
    <source>
        <dbReference type="ARBA" id="ARBA00022741"/>
    </source>
</evidence>
<dbReference type="GO" id="GO:0015188">
    <property type="term" value="F:L-isoleucine transmembrane transporter activity"/>
    <property type="evidence" value="ECO:0007669"/>
    <property type="project" value="TreeGrafter"/>
</dbReference>
<dbReference type="GO" id="GO:0016887">
    <property type="term" value="F:ATP hydrolysis activity"/>
    <property type="evidence" value="ECO:0007669"/>
    <property type="project" value="InterPro"/>
</dbReference>
<dbReference type="PANTHER" id="PTHR45772">
    <property type="entry name" value="CONSERVED COMPONENT OF ABC TRANSPORTER FOR NATURAL AMINO ACIDS-RELATED"/>
    <property type="match status" value="1"/>
</dbReference>
<dbReference type="Pfam" id="PF00005">
    <property type="entry name" value="ABC_tran"/>
    <property type="match status" value="1"/>
</dbReference>
<evidence type="ECO:0000259" key="5">
    <source>
        <dbReference type="PROSITE" id="PS50893"/>
    </source>
</evidence>
<reference evidence="6 7" key="1">
    <citation type="submission" date="2016-11" db="EMBL/GenBank/DDBJ databases">
        <authorList>
            <person name="Jaros S."/>
            <person name="Januszkiewicz K."/>
            <person name="Wedrychowicz H."/>
        </authorList>
    </citation>
    <scope>NUCLEOTIDE SEQUENCE [LARGE SCALE GENOMIC DNA]</scope>
    <source>
        <strain evidence="6 7">GAS499</strain>
    </source>
</reference>
<dbReference type="GO" id="GO:0042941">
    <property type="term" value="P:D-alanine transmembrane transport"/>
    <property type="evidence" value="ECO:0007669"/>
    <property type="project" value="TreeGrafter"/>
</dbReference>
<accession>A0A1M6N6U9</accession>
<organism evidence="6 7">
    <name type="scientific">Bradyrhizobium lablabi</name>
    <dbReference type="NCBI Taxonomy" id="722472"/>
    <lineage>
        <taxon>Bacteria</taxon>
        <taxon>Pseudomonadati</taxon>
        <taxon>Pseudomonadota</taxon>
        <taxon>Alphaproteobacteria</taxon>
        <taxon>Hyphomicrobiales</taxon>
        <taxon>Nitrobacteraceae</taxon>
        <taxon>Bradyrhizobium</taxon>
    </lineage>
</organism>
<protein>
    <submittedName>
        <fullName evidence="6">Branched-chain amino acid transport system ATP-binding protein</fullName>
    </submittedName>
</protein>
<feature type="domain" description="ABC transporter" evidence="5">
    <location>
        <begin position="6"/>
        <end position="247"/>
    </location>
</feature>
<dbReference type="SUPFAM" id="SSF52540">
    <property type="entry name" value="P-loop containing nucleoside triphosphate hydrolases"/>
    <property type="match status" value="1"/>
</dbReference>
<keyword evidence="3 6" id="KW-0067">ATP-binding</keyword>
<dbReference type="GO" id="GO:1903805">
    <property type="term" value="P:L-valine import across plasma membrane"/>
    <property type="evidence" value="ECO:0007669"/>
    <property type="project" value="TreeGrafter"/>
</dbReference>
<dbReference type="OrthoDB" id="9780942at2"/>
<dbReference type="InterPro" id="IPR027417">
    <property type="entry name" value="P-loop_NTPase"/>
</dbReference>
<evidence type="ECO:0000256" key="4">
    <source>
        <dbReference type="ARBA" id="ARBA00024722"/>
    </source>
</evidence>
<gene>
    <name evidence="6" type="ORF">SAMN05444159_1882</name>
</gene>
<dbReference type="InterPro" id="IPR003593">
    <property type="entry name" value="AAA+_ATPase"/>
</dbReference>
<dbReference type="GO" id="GO:0005886">
    <property type="term" value="C:plasma membrane"/>
    <property type="evidence" value="ECO:0007669"/>
    <property type="project" value="TreeGrafter"/>
</dbReference>
<dbReference type="GO" id="GO:0015192">
    <property type="term" value="F:L-phenylalanine transmembrane transporter activity"/>
    <property type="evidence" value="ECO:0007669"/>
    <property type="project" value="TreeGrafter"/>
</dbReference>
<dbReference type="Gene3D" id="3.40.50.300">
    <property type="entry name" value="P-loop containing nucleotide triphosphate hydrolases"/>
    <property type="match status" value="1"/>
</dbReference>
<evidence type="ECO:0000256" key="3">
    <source>
        <dbReference type="ARBA" id="ARBA00022840"/>
    </source>
</evidence>
<comment type="function">
    <text evidence="4">Involved in beta-(1--&gt;2)glucan export. Transmembrane domains (TMD) form a pore in the inner membrane and the ATP-binding domain (NBD) is responsible for energy generation.</text>
</comment>
<keyword evidence="1" id="KW-0813">Transport</keyword>
<dbReference type="CDD" id="cd03219">
    <property type="entry name" value="ABC_Mj1267_LivG_branched"/>
    <property type="match status" value="1"/>
</dbReference>
<proteinExistence type="predicted"/>
<dbReference type="Proteomes" id="UP000189935">
    <property type="component" value="Chromosome I"/>
</dbReference>
<dbReference type="EMBL" id="LT670844">
    <property type="protein sequence ID" value="SHJ91393.1"/>
    <property type="molecule type" value="Genomic_DNA"/>
</dbReference>
<dbReference type="AlphaFoldDB" id="A0A1M6N6U9"/>
<dbReference type="RefSeq" id="WP_079537916.1">
    <property type="nucleotide sequence ID" value="NZ_LT670844.1"/>
</dbReference>
<dbReference type="PANTHER" id="PTHR45772:SF7">
    <property type="entry name" value="AMINO ACID ABC TRANSPORTER ATP-BINDING PROTEIN"/>
    <property type="match status" value="1"/>
</dbReference>
<evidence type="ECO:0000313" key="7">
    <source>
        <dbReference type="Proteomes" id="UP000189935"/>
    </source>
</evidence>
<dbReference type="InterPro" id="IPR051120">
    <property type="entry name" value="ABC_AA/LPS_Transport"/>
</dbReference>
<dbReference type="GO" id="GO:0005524">
    <property type="term" value="F:ATP binding"/>
    <property type="evidence" value="ECO:0007669"/>
    <property type="project" value="UniProtKB-KW"/>
</dbReference>
<dbReference type="SMART" id="SM00382">
    <property type="entry name" value="AAA"/>
    <property type="match status" value="1"/>
</dbReference>
<sequence>MSEPILILTDVVVAFHALRAVDGIRLAVPRGQRRAIIGPNGAGKTTLFNAIAGAVPPSSGRIRFDGHDITRLPPHRRAQLGISRTFQITNLFPTLRVYDNMVLALRGRSWRKFSLFGLPDTDSAETASIAAALAAARLGERADIPVKELSYGEQRQLEIALSLVTSPTMLLLDEPAAGLSPSERSMVADIIRALDRSITVVLIEHDMDLALAIVDFVTCMFEGRILVEEEPDRIRRNAKVQEVYLGKPRHA</sequence>
<name>A0A1M6N6U9_9BRAD</name>
<dbReference type="InterPro" id="IPR003439">
    <property type="entry name" value="ABC_transporter-like_ATP-bd"/>
</dbReference>
<evidence type="ECO:0000256" key="1">
    <source>
        <dbReference type="ARBA" id="ARBA00022448"/>
    </source>
</evidence>
<dbReference type="GO" id="GO:0015808">
    <property type="term" value="P:L-alanine transport"/>
    <property type="evidence" value="ECO:0007669"/>
    <property type="project" value="TreeGrafter"/>
</dbReference>
<keyword evidence="2" id="KW-0547">Nucleotide-binding</keyword>
<dbReference type="GO" id="GO:0005304">
    <property type="term" value="F:L-valine transmembrane transporter activity"/>
    <property type="evidence" value="ECO:0007669"/>
    <property type="project" value="TreeGrafter"/>
</dbReference>
<evidence type="ECO:0000313" key="6">
    <source>
        <dbReference type="EMBL" id="SHJ91393.1"/>
    </source>
</evidence>
<dbReference type="PROSITE" id="PS50893">
    <property type="entry name" value="ABC_TRANSPORTER_2"/>
    <property type="match status" value="1"/>
</dbReference>